<evidence type="ECO:0000313" key="1">
    <source>
        <dbReference type="EMBL" id="RVU36433.1"/>
    </source>
</evidence>
<name>A0A3S2W4P8_9PROT</name>
<dbReference type="EMBL" id="SADE01000002">
    <property type="protein sequence ID" value="RVU36433.1"/>
    <property type="molecule type" value="Genomic_DNA"/>
</dbReference>
<dbReference type="RefSeq" id="WP_127765909.1">
    <property type="nucleotide sequence ID" value="NZ_SADE01000002.1"/>
</dbReference>
<dbReference type="OrthoDB" id="7285430at2"/>
<dbReference type="Proteomes" id="UP000287447">
    <property type="component" value="Unassembled WGS sequence"/>
</dbReference>
<accession>A0A3S2W4P8</accession>
<dbReference type="AlphaFoldDB" id="A0A3S2W4P8"/>
<gene>
    <name evidence="1" type="ORF">EOI86_14615</name>
</gene>
<keyword evidence="2" id="KW-1185">Reference proteome</keyword>
<reference evidence="2" key="1">
    <citation type="submission" date="2019-01" db="EMBL/GenBank/DDBJ databases">
        <title>Gri0909 isolated from a small marine red alga.</title>
        <authorList>
            <person name="Kim J."/>
            <person name="Jeong S.E."/>
            <person name="Jeon C.O."/>
        </authorList>
    </citation>
    <scope>NUCLEOTIDE SEQUENCE [LARGE SCALE GENOMIC DNA]</scope>
    <source>
        <strain evidence="2">Gri0909</strain>
    </source>
</reference>
<sequence length="369" mass="40705">MTGTGRGQGSTLLPSDFSQRGVAVPFTTRLLFFTRMRHGADGAIEFLVPGLAGGLKTCVIPQGKIGATLSMTVFDRALMEELSELSAITPATVEQASLAVGMTALGGSRLLRRARERREADKRATIALEGLLVNDLLTALGAERVDFEKLNLEDLRARAAAALEPHAATLESPIDAILSRIRQWAHVILPLGSPALELPGPYTTTMADMERFAAELMDWLIPEPVGPAEMAQRIAVAARKTASTAKERVARAAEYQAAILDSIKNWDTTWAALTNEVETVSNILDGWQRLIEKWDATSRLERVDQRELVGLFALYLPILPRKSADRNQDFWNSIRENQDRWKDIVTATEMMATDQDIREKVGRFKVEPA</sequence>
<evidence type="ECO:0000313" key="2">
    <source>
        <dbReference type="Proteomes" id="UP000287447"/>
    </source>
</evidence>
<organism evidence="1 2">
    <name type="scientific">Hwanghaeella grinnelliae</name>
    <dbReference type="NCBI Taxonomy" id="2500179"/>
    <lineage>
        <taxon>Bacteria</taxon>
        <taxon>Pseudomonadati</taxon>
        <taxon>Pseudomonadota</taxon>
        <taxon>Alphaproteobacteria</taxon>
        <taxon>Rhodospirillales</taxon>
        <taxon>Rhodospirillaceae</taxon>
        <taxon>Hwanghaeella</taxon>
    </lineage>
</organism>
<proteinExistence type="predicted"/>
<protein>
    <submittedName>
        <fullName evidence="1">Uncharacterized protein</fullName>
    </submittedName>
</protein>
<comment type="caution">
    <text evidence="1">The sequence shown here is derived from an EMBL/GenBank/DDBJ whole genome shotgun (WGS) entry which is preliminary data.</text>
</comment>